<reference evidence="4" key="1">
    <citation type="submission" date="2023-06" db="EMBL/GenBank/DDBJ databases">
        <title>Survivors Of The Sea: Transcriptome response of Skeletonema marinoi to long-term dormancy.</title>
        <authorList>
            <person name="Pinder M.I.M."/>
            <person name="Kourtchenko O."/>
            <person name="Robertson E.K."/>
            <person name="Larsson T."/>
            <person name="Maumus F."/>
            <person name="Osuna-Cruz C.M."/>
            <person name="Vancaester E."/>
            <person name="Stenow R."/>
            <person name="Vandepoele K."/>
            <person name="Ploug H."/>
            <person name="Bruchert V."/>
            <person name="Godhe A."/>
            <person name="Topel M."/>
        </authorList>
    </citation>
    <scope>NUCLEOTIDE SEQUENCE</scope>
    <source>
        <strain evidence="4">R05AC</strain>
    </source>
</reference>
<dbReference type="AlphaFoldDB" id="A0AAD8YCP5"/>
<evidence type="ECO:0000256" key="2">
    <source>
        <dbReference type="SAM" id="MobiDB-lite"/>
    </source>
</evidence>
<dbReference type="GO" id="GO:0006887">
    <property type="term" value="P:exocytosis"/>
    <property type="evidence" value="ECO:0007669"/>
    <property type="project" value="TreeGrafter"/>
</dbReference>
<organism evidence="4 5">
    <name type="scientific">Skeletonema marinoi</name>
    <dbReference type="NCBI Taxonomy" id="267567"/>
    <lineage>
        <taxon>Eukaryota</taxon>
        <taxon>Sar</taxon>
        <taxon>Stramenopiles</taxon>
        <taxon>Ochrophyta</taxon>
        <taxon>Bacillariophyta</taxon>
        <taxon>Coscinodiscophyceae</taxon>
        <taxon>Thalassiosirophycidae</taxon>
        <taxon>Thalassiosirales</taxon>
        <taxon>Skeletonemataceae</taxon>
        <taxon>Skeletonema</taxon>
        <taxon>Skeletonema marinoi-dohrnii complex</taxon>
    </lineage>
</organism>
<dbReference type="GO" id="GO:0071203">
    <property type="term" value="C:WASH complex"/>
    <property type="evidence" value="ECO:0007669"/>
    <property type="project" value="InterPro"/>
</dbReference>
<feature type="compositionally biased region" description="Basic and acidic residues" evidence="2">
    <location>
        <begin position="186"/>
        <end position="195"/>
    </location>
</feature>
<feature type="region of interest" description="Disordered" evidence="2">
    <location>
        <begin position="186"/>
        <end position="228"/>
    </location>
</feature>
<dbReference type="SMART" id="SM00498">
    <property type="entry name" value="FH2"/>
    <property type="match status" value="1"/>
</dbReference>
<keyword evidence="5" id="KW-1185">Reference proteome</keyword>
<feature type="region of interest" description="Disordered" evidence="2">
    <location>
        <begin position="1"/>
        <end position="107"/>
    </location>
</feature>
<comment type="similarity">
    <text evidence="1">Belongs to the CCDC53 family.</text>
</comment>
<accession>A0AAD8YCP5</accession>
<feature type="compositionally biased region" description="Basic and acidic residues" evidence="2">
    <location>
        <begin position="29"/>
        <end position="39"/>
    </location>
</feature>
<dbReference type="InterPro" id="IPR019309">
    <property type="entry name" value="WASHC3"/>
</dbReference>
<dbReference type="GO" id="GO:0030041">
    <property type="term" value="P:actin filament polymerization"/>
    <property type="evidence" value="ECO:0007669"/>
    <property type="project" value="TreeGrafter"/>
</dbReference>
<dbReference type="EMBL" id="JATAAI010000010">
    <property type="protein sequence ID" value="KAK1742640.1"/>
    <property type="molecule type" value="Genomic_DNA"/>
</dbReference>
<comment type="caution">
    <text evidence="4">The sequence shown here is derived from an EMBL/GenBank/DDBJ whole genome shotgun (WGS) entry which is preliminary data.</text>
</comment>
<evidence type="ECO:0000313" key="5">
    <source>
        <dbReference type="Proteomes" id="UP001224775"/>
    </source>
</evidence>
<proteinExistence type="inferred from homology"/>
<protein>
    <submittedName>
        <fullName evidence="4">FH2 domain-containing protein</fullName>
    </submittedName>
</protein>
<dbReference type="Pfam" id="PF02181">
    <property type="entry name" value="FH2"/>
    <property type="match status" value="1"/>
</dbReference>
<dbReference type="InterPro" id="IPR015425">
    <property type="entry name" value="FH2_Formin"/>
</dbReference>
<sequence length="809" mass="92010">MSNGDFARIGLHEKNEKKKTGDDSWETAANEKKPDESKDLQLGVDGKPQVKSVTEYAEHTHPSVLKNDTSKESLPETRESDLDPEKALEGQQGSKEDVGDGGPSLKNDKRFAKYFKMMKMGLPKEAAKHAMKRDGIEDDSILDLDPDKSLKSQQAPKGEDSEPVLKEDPKYKKYFKMIKMGLPKDAAKHAMNRDGIEDDSILELDPEKSLKSQQAPKREDSGPVLKEDPKYKKYFKMMKMGLPKEAAKHAMVRDQHDPSILDLDPESSLESQMGGGEEDTGPPLKDDPKFAKYFKMMKMGLPMGAVKNALTRDGLDPGIMDLNHDKSVSSQLDAKKKSALKVSKTNKKPKIRRKKVYWTQVDAKEGTVWQAVKSSEIELDINIDEFERLFTQAVDVNKEGEKKEKGPAKSSKKSGIVKVIDSKRGMNGDIILKKVKLSPTEVATLVENMDTGTLDAAELKSLYEFMPTDEEIKGLTAYLESSRDKTEEIRYMTLCEQYMVAMKDLKDSDKKFQCIIFLSQFGNKMKELKWDVDHLSAACKQLRTSTRFSILLKMILTLVNKINTGEDGGAIADGFTLNTLVKLNETKAFDNKTTVLYYLVKLIRETNIDVLKFKEDIKDVVVAKGVVMERLLTSAKQLCEDARVAEETATKDGDLYRQSLKNPSEQWKFTNKFTNVTAQRRSVNEIRQMVTFSTERDVPVCKVNSTHFERFAAFAKLELQQALEVIKEAHQQFTETLDFFCEDTNTQVGDFFGIIDQFMIAFDKTQEQVERDEEDKLKAARRTLAKEARLKLMHQRYRMKNRRRCCYHQ</sequence>
<evidence type="ECO:0000313" key="4">
    <source>
        <dbReference type="EMBL" id="KAK1742640.1"/>
    </source>
</evidence>
<feature type="compositionally biased region" description="Basic and acidic residues" evidence="2">
    <location>
        <begin position="157"/>
        <end position="167"/>
    </location>
</feature>
<dbReference type="InterPro" id="IPR042201">
    <property type="entry name" value="FH2_Formin_sf"/>
</dbReference>
<dbReference type="PROSITE" id="PS51444">
    <property type="entry name" value="FH2"/>
    <property type="match status" value="1"/>
</dbReference>
<dbReference type="SUPFAM" id="SSF101447">
    <property type="entry name" value="Formin homology 2 domain (FH2 domain)"/>
    <property type="match status" value="1"/>
</dbReference>
<dbReference type="Pfam" id="PF10152">
    <property type="entry name" value="CCDC53"/>
    <property type="match status" value="4"/>
</dbReference>
<feature type="region of interest" description="Disordered" evidence="2">
    <location>
        <begin position="125"/>
        <end position="167"/>
    </location>
</feature>
<dbReference type="Proteomes" id="UP001224775">
    <property type="component" value="Unassembled WGS sequence"/>
</dbReference>
<feature type="region of interest" description="Disordered" evidence="2">
    <location>
        <begin position="258"/>
        <end position="285"/>
    </location>
</feature>
<feature type="domain" description="FH2" evidence="3">
    <location>
        <begin position="343"/>
        <end position="788"/>
    </location>
</feature>
<dbReference type="PANTHER" id="PTHR13015:SF0">
    <property type="entry name" value="WASH COMPLEX SUBUNIT 3"/>
    <property type="match status" value="1"/>
</dbReference>
<name>A0AAD8YCP5_9STRA</name>
<dbReference type="PANTHER" id="PTHR13015">
    <property type="entry name" value="PROTEIN AD-016-RELATED"/>
    <property type="match status" value="1"/>
</dbReference>
<feature type="compositionally biased region" description="Basic and acidic residues" evidence="2">
    <location>
        <begin position="68"/>
        <end position="98"/>
    </location>
</feature>
<dbReference type="Gene3D" id="1.20.58.2220">
    <property type="entry name" value="Formin, FH2 domain"/>
    <property type="match status" value="1"/>
</dbReference>
<feature type="compositionally biased region" description="Basic and acidic residues" evidence="2">
    <location>
        <begin position="10"/>
        <end position="22"/>
    </location>
</feature>
<feature type="compositionally biased region" description="Basic and acidic residues" evidence="2">
    <location>
        <begin position="205"/>
        <end position="228"/>
    </location>
</feature>
<feature type="compositionally biased region" description="Basic and acidic residues" evidence="2">
    <location>
        <begin position="125"/>
        <end position="135"/>
    </location>
</feature>
<gene>
    <name evidence="4" type="ORF">QTG54_006237</name>
</gene>
<evidence type="ECO:0000256" key="1">
    <source>
        <dbReference type="ARBA" id="ARBA00006290"/>
    </source>
</evidence>
<evidence type="ECO:0000259" key="3">
    <source>
        <dbReference type="PROSITE" id="PS51444"/>
    </source>
</evidence>